<evidence type="ECO:0000313" key="3">
    <source>
        <dbReference type="Proteomes" id="UP001054945"/>
    </source>
</evidence>
<dbReference type="AlphaFoldDB" id="A0AAV4SWF3"/>
<gene>
    <name evidence="2" type="ORF">CEXT_674231</name>
</gene>
<keyword evidence="3" id="KW-1185">Reference proteome</keyword>
<feature type="chain" id="PRO_5043315862" description="Secreted protein" evidence="1">
    <location>
        <begin position="23"/>
        <end position="79"/>
    </location>
</feature>
<evidence type="ECO:0000256" key="1">
    <source>
        <dbReference type="SAM" id="SignalP"/>
    </source>
</evidence>
<comment type="caution">
    <text evidence="2">The sequence shown here is derived from an EMBL/GenBank/DDBJ whole genome shotgun (WGS) entry which is preliminary data.</text>
</comment>
<evidence type="ECO:0008006" key="4">
    <source>
        <dbReference type="Google" id="ProtNLM"/>
    </source>
</evidence>
<reference evidence="2 3" key="1">
    <citation type="submission" date="2021-06" db="EMBL/GenBank/DDBJ databases">
        <title>Caerostris extrusa draft genome.</title>
        <authorList>
            <person name="Kono N."/>
            <person name="Arakawa K."/>
        </authorList>
    </citation>
    <scope>NUCLEOTIDE SEQUENCE [LARGE SCALE GENOMIC DNA]</scope>
</reference>
<organism evidence="2 3">
    <name type="scientific">Caerostris extrusa</name>
    <name type="common">Bark spider</name>
    <name type="synonym">Caerostris bankana</name>
    <dbReference type="NCBI Taxonomy" id="172846"/>
    <lineage>
        <taxon>Eukaryota</taxon>
        <taxon>Metazoa</taxon>
        <taxon>Ecdysozoa</taxon>
        <taxon>Arthropoda</taxon>
        <taxon>Chelicerata</taxon>
        <taxon>Arachnida</taxon>
        <taxon>Araneae</taxon>
        <taxon>Araneomorphae</taxon>
        <taxon>Entelegynae</taxon>
        <taxon>Araneoidea</taxon>
        <taxon>Araneidae</taxon>
        <taxon>Caerostris</taxon>
    </lineage>
</organism>
<dbReference type="Proteomes" id="UP001054945">
    <property type="component" value="Unassembled WGS sequence"/>
</dbReference>
<sequence>MPLGDEGPFFLLLLLNSVGVGGCCLFGEAQGKWSIIGIHLSLADGQRESNENSVPCHRWATPLEGRKSKVGRICNSRGR</sequence>
<keyword evidence="1" id="KW-0732">Signal</keyword>
<proteinExistence type="predicted"/>
<name>A0AAV4SWF3_CAEEX</name>
<evidence type="ECO:0000313" key="2">
    <source>
        <dbReference type="EMBL" id="GIY38798.1"/>
    </source>
</evidence>
<accession>A0AAV4SWF3</accession>
<feature type="signal peptide" evidence="1">
    <location>
        <begin position="1"/>
        <end position="22"/>
    </location>
</feature>
<protein>
    <recommendedName>
        <fullName evidence="4">Secreted protein</fullName>
    </recommendedName>
</protein>
<dbReference type="EMBL" id="BPLR01010356">
    <property type="protein sequence ID" value="GIY38798.1"/>
    <property type="molecule type" value="Genomic_DNA"/>
</dbReference>